<gene>
    <name evidence="2" type="ORF">LCGC14_2841880</name>
</gene>
<reference evidence="2" key="1">
    <citation type="journal article" date="2015" name="Nature">
        <title>Complex archaea that bridge the gap between prokaryotes and eukaryotes.</title>
        <authorList>
            <person name="Spang A."/>
            <person name="Saw J.H."/>
            <person name="Jorgensen S.L."/>
            <person name="Zaremba-Niedzwiedzka K."/>
            <person name="Martijn J."/>
            <person name="Lind A.E."/>
            <person name="van Eijk R."/>
            <person name="Schleper C."/>
            <person name="Guy L."/>
            <person name="Ettema T.J."/>
        </authorList>
    </citation>
    <scope>NUCLEOTIDE SEQUENCE</scope>
</reference>
<proteinExistence type="predicted"/>
<comment type="caution">
    <text evidence="2">The sequence shown here is derived from an EMBL/GenBank/DDBJ whole genome shotgun (WGS) entry which is preliminary data.</text>
</comment>
<name>A0A0F9AJD8_9ZZZZ</name>
<feature type="non-terminal residue" evidence="2">
    <location>
        <position position="1"/>
    </location>
</feature>
<protein>
    <submittedName>
        <fullName evidence="2">Uncharacterized protein</fullName>
    </submittedName>
</protein>
<dbReference type="AlphaFoldDB" id="A0A0F9AJD8"/>
<organism evidence="2">
    <name type="scientific">marine sediment metagenome</name>
    <dbReference type="NCBI Taxonomy" id="412755"/>
    <lineage>
        <taxon>unclassified sequences</taxon>
        <taxon>metagenomes</taxon>
        <taxon>ecological metagenomes</taxon>
    </lineage>
</organism>
<evidence type="ECO:0000313" key="2">
    <source>
        <dbReference type="EMBL" id="KKK78604.1"/>
    </source>
</evidence>
<sequence>PGRHFPRHFGGGLSAWGERDTSGPTLSFRGEEVSMTCAPEVRTVTYGPDQNTDALDRWMGFDQAMAEPAELVNRAALEAWLDDSNESLPRLAIVLLLLGAEYAEARSRAVGDLVR</sequence>
<dbReference type="EMBL" id="LAZR01054416">
    <property type="protein sequence ID" value="KKK78604.1"/>
    <property type="molecule type" value="Genomic_DNA"/>
</dbReference>
<feature type="region of interest" description="Disordered" evidence="1">
    <location>
        <begin position="1"/>
        <end position="24"/>
    </location>
</feature>
<evidence type="ECO:0000256" key="1">
    <source>
        <dbReference type="SAM" id="MobiDB-lite"/>
    </source>
</evidence>
<accession>A0A0F9AJD8</accession>